<comment type="catalytic activity">
    <reaction evidence="10">
        <text>3-dehydro-4-O-phospho-D-erythronate + H(+) = dihydroxyacetone phosphate + CO2</text>
        <dbReference type="Rhea" id="RHEA:52416"/>
        <dbReference type="ChEBI" id="CHEBI:15378"/>
        <dbReference type="ChEBI" id="CHEBI:16526"/>
        <dbReference type="ChEBI" id="CHEBI:57642"/>
        <dbReference type="ChEBI" id="CHEBI:136593"/>
        <dbReference type="EC" id="4.1.1.104"/>
    </reaction>
</comment>
<dbReference type="InterPro" id="IPR001303">
    <property type="entry name" value="Aldolase_II/adducin_N"/>
</dbReference>
<evidence type="ECO:0000313" key="14">
    <source>
        <dbReference type="Proteomes" id="UP000886752"/>
    </source>
</evidence>
<dbReference type="SMART" id="SM01007">
    <property type="entry name" value="Aldolase_II"/>
    <property type="match status" value="1"/>
</dbReference>
<dbReference type="GO" id="GO:0019323">
    <property type="term" value="P:pentose catabolic process"/>
    <property type="evidence" value="ECO:0007669"/>
    <property type="project" value="InterPro"/>
</dbReference>
<dbReference type="PANTHER" id="PTHR22789:SF0">
    <property type="entry name" value="3-OXO-TETRONATE 4-PHOSPHATE DECARBOXYLASE-RELATED"/>
    <property type="match status" value="1"/>
</dbReference>
<accession>A0A9D1TQE6</accession>
<dbReference type="GO" id="GO:0046872">
    <property type="term" value="F:metal ion binding"/>
    <property type="evidence" value="ECO:0007669"/>
    <property type="project" value="UniProtKB-KW"/>
</dbReference>
<evidence type="ECO:0000313" key="13">
    <source>
        <dbReference type="EMBL" id="HIW01042.1"/>
    </source>
</evidence>
<protein>
    <recommendedName>
        <fullName evidence="9">3-oxo-tetronate 4-phosphate decarboxylase</fullName>
        <ecNumber evidence="8">4.1.1.104</ecNumber>
    </recommendedName>
</protein>
<organism evidence="13 14">
    <name type="scientific">Candidatus Desulfovibrio intestinipullorum</name>
    <dbReference type="NCBI Taxonomy" id="2838536"/>
    <lineage>
        <taxon>Bacteria</taxon>
        <taxon>Pseudomonadati</taxon>
        <taxon>Thermodesulfobacteriota</taxon>
        <taxon>Desulfovibrionia</taxon>
        <taxon>Desulfovibrionales</taxon>
        <taxon>Desulfovibrionaceae</taxon>
        <taxon>Desulfovibrio</taxon>
    </lineage>
</organism>
<evidence type="ECO:0000256" key="2">
    <source>
        <dbReference type="ARBA" id="ARBA00010037"/>
    </source>
</evidence>
<evidence type="ECO:0000256" key="7">
    <source>
        <dbReference type="ARBA" id="ARBA00044745"/>
    </source>
</evidence>
<comment type="function">
    <text evidence="7">Catalyzes the decarboxylation of 3-oxo-tetronate 4-phosphate to dihydroxyacetone phosphate (DHAP) and CO(2).</text>
</comment>
<dbReference type="EC" id="4.1.1.104" evidence="8"/>
<evidence type="ECO:0000256" key="3">
    <source>
        <dbReference type="ARBA" id="ARBA00022723"/>
    </source>
</evidence>
<keyword evidence="4" id="KW-0862">Zinc</keyword>
<evidence type="ECO:0000256" key="9">
    <source>
        <dbReference type="ARBA" id="ARBA00044803"/>
    </source>
</evidence>
<dbReference type="PANTHER" id="PTHR22789">
    <property type="entry name" value="FUCULOSE PHOSPHATE ALDOLASE"/>
    <property type="match status" value="1"/>
</dbReference>
<dbReference type="InterPro" id="IPR036409">
    <property type="entry name" value="Aldolase_II/adducin_N_sf"/>
</dbReference>
<name>A0A9D1TQE6_9BACT</name>
<dbReference type="Proteomes" id="UP000886752">
    <property type="component" value="Unassembled WGS sequence"/>
</dbReference>
<dbReference type="NCBIfam" id="NF006000">
    <property type="entry name" value="PRK08130.1"/>
    <property type="match status" value="1"/>
</dbReference>
<evidence type="ECO:0000256" key="1">
    <source>
        <dbReference type="ARBA" id="ARBA00001947"/>
    </source>
</evidence>
<keyword evidence="5 13" id="KW-0456">Lyase</keyword>
<evidence type="ECO:0000256" key="10">
    <source>
        <dbReference type="ARBA" id="ARBA00047520"/>
    </source>
</evidence>
<sequence>MSSEADKALIAEFVEVGKSLYDRGYATGAAGNMSVLLEDGTVLATPSGSCMGRLDPGTLARVRPDGEQIAGAKATKELRFHLAIYANNPDIRAIVHLHSCYCTALSCLDNLDVNSVVRPITPYVVMRMGDIPLVPYYRPGHPGLAEELARLAPGHKAFLLANHGPVTCGKTLTEAVNNAEEFEAACRIFFTLAGHRDHIRYLTSEEVSQLRK</sequence>
<dbReference type="Pfam" id="PF00596">
    <property type="entry name" value="Aldolase_II"/>
    <property type="match status" value="1"/>
</dbReference>
<comment type="caution">
    <text evidence="13">The sequence shown here is derived from an EMBL/GenBank/DDBJ whole genome shotgun (WGS) entry which is preliminary data.</text>
</comment>
<dbReference type="GO" id="GO:0016832">
    <property type="term" value="F:aldehyde-lyase activity"/>
    <property type="evidence" value="ECO:0007669"/>
    <property type="project" value="InterPro"/>
</dbReference>
<evidence type="ECO:0000256" key="5">
    <source>
        <dbReference type="ARBA" id="ARBA00023239"/>
    </source>
</evidence>
<dbReference type="FunFam" id="3.40.225.10:FF:000008">
    <property type="entry name" value="Sugar aldolase"/>
    <property type="match status" value="1"/>
</dbReference>
<keyword evidence="6" id="KW-0119">Carbohydrate metabolism</keyword>
<evidence type="ECO:0000256" key="4">
    <source>
        <dbReference type="ARBA" id="ARBA00022833"/>
    </source>
</evidence>
<evidence type="ECO:0000256" key="6">
    <source>
        <dbReference type="ARBA" id="ARBA00023277"/>
    </source>
</evidence>
<dbReference type="GO" id="GO:0005829">
    <property type="term" value="C:cytosol"/>
    <property type="evidence" value="ECO:0007669"/>
    <property type="project" value="TreeGrafter"/>
</dbReference>
<keyword evidence="3" id="KW-0479">Metal-binding</keyword>
<evidence type="ECO:0000256" key="11">
    <source>
        <dbReference type="ARBA" id="ARBA00048603"/>
    </source>
</evidence>
<comment type="catalytic activity">
    <reaction evidence="11">
        <text>3-dehydro-4-O-phospho-L-erythronate + H(+) = dihydroxyacetone phosphate + CO2</text>
        <dbReference type="Rhea" id="RHEA:52404"/>
        <dbReference type="ChEBI" id="CHEBI:15378"/>
        <dbReference type="ChEBI" id="CHEBI:16526"/>
        <dbReference type="ChEBI" id="CHEBI:57642"/>
        <dbReference type="ChEBI" id="CHEBI:136592"/>
        <dbReference type="EC" id="4.1.1.104"/>
    </reaction>
</comment>
<dbReference type="AlphaFoldDB" id="A0A9D1TQE6"/>
<dbReference type="InterPro" id="IPR050197">
    <property type="entry name" value="Aldolase_class_II_sugar_metab"/>
</dbReference>
<comment type="cofactor">
    <cofactor evidence="1">
        <name>Zn(2+)</name>
        <dbReference type="ChEBI" id="CHEBI:29105"/>
    </cofactor>
</comment>
<proteinExistence type="inferred from homology"/>
<dbReference type="SUPFAM" id="SSF53639">
    <property type="entry name" value="AraD/HMP-PK domain-like"/>
    <property type="match status" value="1"/>
</dbReference>
<dbReference type="InterPro" id="IPR050013">
    <property type="entry name" value="OtnC"/>
</dbReference>
<dbReference type="EMBL" id="DXHV01000071">
    <property type="protein sequence ID" value="HIW01042.1"/>
    <property type="molecule type" value="Genomic_DNA"/>
</dbReference>
<evidence type="ECO:0000256" key="8">
    <source>
        <dbReference type="ARBA" id="ARBA00044772"/>
    </source>
</evidence>
<dbReference type="NCBIfam" id="NF043034">
    <property type="entry name" value="OxoTetrPhDc"/>
    <property type="match status" value="1"/>
</dbReference>
<reference evidence="13" key="2">
    <citation type="submission" date="2021-04" db="EMBL/GenBank/DDBJ databases">
        <authorList>
            <person name="Gilroy R."/>
        </authorList>
    </citation>
    <scope>NUCLEOTIDE SEQUENCE</scope>
    <source>
        <strain evidence="13">ChiHecec2B26-446</strain>
    </source>
</reference>
<gene>
    <name evidence="13" type="ORF">H9894_07630</name>
</gene>
<dbReference type="Gene3D" id="3.40.225.10">
    <property type="entry name" value="Class II aldolase/adducin N-terminal domain"/>
    <property type="match status" value="1"/>
</dbReference>
<reference evidence="13" key="1">
    <citation type="journal article" date="2021" name="PeerJ">
        <title>Extensive microbial diversity within the chicken gut microbiome revealed by metagenomics and culture.</title>
        <authorList>
            <person name="Gilroy R."/>
            <person name="Ravi A."/>
            <person name="Getino M."/>
            <person name="Pursley I."/>
            <person name="Horton D.L."/>
            <person name="Alikhan N.F."/>
            <person name="Baker D."/>
            <person name="Gharbi K."/>
            <person name="Hall N."/>
            <person name="Watson M."/>
            <person name="Adriaenssens E.M."/>
            <person name="Foster-Nyarko E."/>
            <person name="Jarju S."/>
            <person name="Secka A."/>
            <person name="Antonio M."/>
            <person name="Oren A."/>
            <person name="Chaudhuri R.R."/>
            <person name="La Ragione R."/>
            <person name="Hildebrand F."/>
            <person name="Pallen M.J."/>
        </authorList>
    </citation>
    <scope>NUCLEOTIDE SEQUENCE</scope>
    <source>
        <strain evidence="13">ChiHecec2B26-446</strain>
    </source>
</reference>
<feature type="domain" description="Class II aldolase/adducin N-terminal" evidence="12">
    <location>
        <begin position="11"/>
        <end position="190"/>
    </location>
</feature>
<evidence type="ECO:0000259" key="12">
    <source>
        <dbReference type="SMART" id="SM01007"/>
    </source>
</evidence>
<comment type="similarity">
    <text evidence="2">Belongs to the aldolase class II family. AraD/FucA subfamily.</text>
</comment>